<dbReference type="SUPFAM" id="SSF53474">
    <property type="entry name" value="alpha/beta-Hydrolases"/>
    <property type="match status" value="1"/>
</dbReference>
<dbReference type="InterPro" id="IPR002410">
    <property type="entry name" value="Peptidase_S33"/>
</dbReference>
<evidence type="ECO:0000259" key="3">
    <source>
        <dbReference type="Pfam" id="PF00561"/>
    </source>
</evidence>
<reference evidence="4 5" key="1">
    <citation type="submission" date="2014-04" db="EMBL/GenBank/DDBJ databases">
        <authorList>
            <consortium name="DOE Joint Genome Institute"/>
            <person name="Kuo A."/>
            <person name="Martino E."/>
            <person name="Perotto S."/>
            <person name="Kohler A."/>
            <person name="Nagy L.G."/>
            <person name="Floudas D."/>
            <person name="Copeland A."/>
            <person name="Barry K.W."/>
            <person name="Cichocki N."/>
            <person name="Veneault-Fourrey C."/>
            <person name="LaButti K."/>
            <person name="Lindquist E.A."/>
            <person name="Lipzen A."/>
            <person name="Lundell T."/>
            <person name="Morin E."/>
            <person name="Murat C."/>
            <person name="Sun H."/>
            <person name="Tunlid A."/>
            <person name="Henrissat B."/>
            <person name="Grigoriev I.V."/>
            <person name="Hibbett D.S."/>
            <person name="Martin F."/>
            <person name="Nordberg H.P."/>
            <person name="Cantor M.N."/>
            <person name="Hua S.X."/>
        </authorList>
    </citation>
    <scope>NUCLEOTIDE SEQUENCE [LARGE SCALE GENOMIC DNA]</scope>
    <source>
        <strain evidence="4 5">Zn</strain>
    </source>
</reference>
<dbReference type="Gene3D" id="3.40.50.1820">
    <property type="entry name" value="alpha/beta hydrolase"/>
    <property type="match status" value="1"/>
</dbReference>
<dbReference type="PRINTS" id="PR00793">
    <property type="entry name" value="PROAMNOPTASE"/>
</dbReference>
<accession>A0A0C3DBU7</accession>
<comment type="similarity">
    <text evidence="1">Belongs to the peptidase S33 family.</text>
</comment>
<dbReference type="NCBIfam" id="TIGR01250">
    <property type="entry name" value="pro_imino_pep_2"/>
    <property type="match status" value="1"/>
</dbReference>
<dbReference type="InterPro" id="IPR050228">
    <property type="entry name" value="Carboxylesterase_BioH"/>
</dbReference>
<keyword evidence="2" id="KW-0378">Hydrolase</keyword>
<dbReference type="PANTHER" id="PTHR43194:SF2">
    <property type="entry name" value="PEROXISOMAL MEMBRANE PROTEIN LPX1"/>
    <property type="match status" value="1"/>
</dbReference>
<dbReference type="PANTHER" id="PTHR43194">
    <property type="entry name" value="HYDROLASE ALPHA/BETA FOLD FAMILY"/>
    <property type="match status" value="1"/>
</dbReference>
<feature type="domain" description="AB hydrolase-1" evidence="3">
    <location>
        <begin position="37"/>
        <end position="295"/>
    </location>
</feature>
<proteinExistence type="inferred from homology"/>
<organism evidence="4 5">
    <name type="scientific">Oidiodendron maius (strain Zn)</name>
    <dbReference type="NCBI Taxonomy" id="913774"/>
    <lineage>
        <taxon>Eukaryota</taxon>
        <taxon>Fungi</taxon>
        <taxon>Dikarya</taxon>
        <taxon>Ascomycota</taxon>
        <taxon>Pezizomycotina</taxon>
        <taxon>Leotiomycetes</taxon>
        <taxon>Leotiomycetes incertae sedis</taxon>
        <taxon>Myxotrichaceae</taxon>
        <taxon>Oidiodendron</taxon>
    </lineage>
</organism>
<dbReference type="InterPro" id="IPR000073">
    <property type="entry name" value="AB_hydrolase_1"/>
</dbReference>
<dbReference type="Proteomes" id="UP000054321">
    <property type="component" value="Unassembled WGS sequence"/>
</dbReference>
<keyword evidence="5" id="KW-1185">Reference proteome</keyword>
<name>A0A0C3DBU7_OIDMZ</name>
<evidence type="ECO:0000256" key="2">
    <source>
        <dbReference type="ARBA" id="ARBA00022801"/>
    </source>
</evidence>
<dbReference type="Pfam" id="PF00561">
    <property type="entry name" value="Abhydrolase_1"/>
    <property type="match status" value="1"/>
</dbReference>
<dbReference type="GO" id="GO:0008233">
    <property type="term" value="F:peptidase activity"/>
    <property type="evidence" value="ECO:0007669"/>
    <property type="project" value="InterPro"/>
</dbReference>
<dbReference type="EMBL" id="KN832879">
    <property type="protein sequence ID" value="KIM99417.1"/>
    <property type="molecule type" value="Genomic_DNA"/>
</dbReference>
<dbReference type="OrthoDB" id="190201at2759"/>
<dbReference type="GO" id="GO:0006508">
    <property type="term" value="P:proteolysis"/>
    <property type="evidence" value="ECO:0007669"/>
    <property type="project" value="InterPro"/>
</dbReference>
<protein>
    <recommendedName>
        <fullName evidence="3">AB hydrolase-1 domain-containing protein</fullName>
    </recommendedName>
</protein>
<dbReference type="STRING" id="913774.A0A0C3DBU7"/>
<dbReference type="InterPro" id="IPR029058">
    <property type="entry name" value="AB_hydrolase_fold"/>
</dbReference>
<evidence type="ECO:0000313" key="4">
    <source>
        <dbReference type="EMBL" id="KIM99417.1"/>
    </source>
</evidence>
<dbReference type="InterPro" id="IPR005945">
    <property type="entry name" value="Pro_imino_pep"/>
</dbReference>
<dbReference type="PIRSF" id="PIRSF005539">
    <property type="entry name" value="Pept_S33_TRI_F1"/>
    <property type="match status" value="1"/>
</dbReference>
<evidence type="ECO:0000256" key="1">
    <source>
        <dbReference type="ARBA" id="ARBA00010088"/>
    </source>
</evidence>
<dbReference type="AlphaFoldDB" id="A0A0C3DBU7"/>
<sequence length="308" mass="34833">MASTRTISGEIDFYVPSIGRVCKTWYIVYGDLQAHRPLICAHGGPGAGHAYLRSFARMTAEYGIPVILYDQLGCGNSTLLPDTLGDTSFWTIDLFMAELDNLIKFFAIEDDYDFLGQSWGTILGCEYIISRQPQGMKHYIISNGVSSGKLWVEAAGKLIDKLPPNVRDTIRKHEANKTYDDPEFQEASMVYYKEHVCRLDQWPEDLIESLTLLDLKNNPTVYLTMNGPSEFTMIGPLKNYSAVGRLHKVSVPTLIINGEYDEATESVNIPFFNEIPRVRWVTMANTSHTSWLEDPDRYFSLLANFLSS</sequence>
<dbReference type="HOGENOM" id="CLU_020336_15_1_1"/>
<reference evidence="5" key="2">
    <citation type="submission" date="2015-01" db="EMBL/GenBank/DDBJ databases">
        <title>Evolutionary Origins and Diversification of the Mycorrhizal Mutualists.</title>
        <authorList>
            <consortium name="DOE Joint Genome Institute"/>
            <consortium name="Mycorrhizal Genomics Consortium"/>
            <person name="Kohler A."/>
            <person name="Kuo A."/>
            <person name="Nagy L.G."/>
            <person name="Floudas D."/>
            <person name="Copeland A."/>
            <person name="Barry K.W."/>
            <person name="Cichocki N."/>
            <person name="Veneault-Fourrey C."/>
            <person name="LaButti K."/>
            <person name="Lindquist E.A."/>
            <person name="Lipzen A."/>
            <person name="Lundell T."/>
            <person name="Morin E."/>
            <person name="Murat C."/>
            <person name="Riley R."/>
            <person name="Ohm R."/>
            <person name="Sun H."/>
            <person name="Tunlid A."/>
            <person name="Henrissat B."/>
            <person name="Grigoriev I.V."/>
            <person name="Hibbett D.S."/>
            <person name="Martin F."/>
        </authorList>
    </citation>
    <scope>NUCLEOTIDE SEQUENCE [LARGE SCALE GENOMIC DNA]</scope>
    <source>
        <strain evidence="5">Zn</strain>
    </source>
</reference>
<evidence type="ECO:0000313" key="5">
    <source>
        <dbReference type="Proteomes" id="UP000054321"/>
    </source>
</evidence>
<dbReference type="InParanoid" id="A0A0C3DBU7"/>
<gene>
    <name evidence="4" type="ORF">OIDMADRAFT_146873</name>
</gene>